<reference evidence="1" key="1">
    <citation type="submission" date="2020-02" db="EMBL/GenBank/DDBJ databases">
        <authorList>
            <person name="Meier V. D."/>
        </authorList>
    </citation>
    <scope>NUCLEOTIDE SEQUENCE</scope>
    <source>
        <strain evidence="1">AVDCRST_MAG56</strain>
    </source>
</reference>
<protein>
    <recommendedName>
        <fullName evidence="2">Outer membrane protein beta-barrel domain-containing protein</fullName>
    </recommendedName>
</protein>
<proteinExistence type="predicted"/>
<organism evidence="1">
    <name type="scientific">uncultured Cytophagales bacterium</name>
    <dbReference type="NCBI Taxonomy" id="158755"/>
    <lineage>
        <taxon>Bacteria</taxon>
        <taxon>Pseudomonadati</taxon>
        <taxon>Bacteroidota</taxon>
        <taxon>Sphingobacteriia</taxon>
        <taxon>Sphingobacteriales</taxon>
        <taxon>environmental samples</taxon>
    </lineage>
</organism>
<dbReference type="AlphaFoldDB" id="A0A6J4KWP2"/>
<dbReference type="EMBL" id="CADCTQ010000552">
    <property type="protein sequence ID" value="CAA9316962.1"/>
    <property type="molecule type" value="Genomic_DNA"/>
</dbReference>
<evidence type="ECO:0008006" key="2">
    <source>
        <dbReference type="Google" id="ProtNLM"/>
    </source>
</evidence>
<name>A0A6J4KWP2_9SPHI</name>
<evidence type="ECO:0000313" key="1">
    <source>
        <dbReference type="EMBL" id="CAA9316962.1"/>
    </source>
</evidence>
<sequence length="217" mass="24294">MDRSKNGVMKGVYPLVVFLLVSASGGAQQRQRWPLRAAVFSNATLLPPVVLTRIFAEPLHPGLSLGTTYTYRNNGRHELLQTFRAGYFYHRYNQHAIQLYTEAGYRLHSRSGLDAGLLIGGGYLHAIPTTPTFAWNGRGSYDRKRSLGRPRAMISSALELGYSPRMPTGAPVRFFLAYQFWLQTPFLKQYVPLLPNTALHLGASVPLRKPVPRNGTH</sequence>
<accession>A0A6J4KWP2</accession>
<gene>
    <name evidence="1" type="ORF">AVDCRST_MAG56-6690</name>
</gene>